<protein>
    <submittedName>
        <fullName evidence="1">Uncharacterized protein</fullName>
    </submittedName>
</protein>
<comment type="caution">
    <text evidence="1">The sequence shown here is derived from an EMBL/GenBank/DDBJ whole genome shotgun (WGS) entry which is preliminary data.</text>
</comment>
<dbReference type="Proteomes" id="UP001152300">
    <property type="component" value="Unassembled WGS sequence"/>
</dbReference>
<gene>
    <name evidence="1" type="ORF">OCU04_004244</name>
</gene>
<organism evidence="1 2">
    <name type="scientific">Sclerotinia nivalis</name>
    <dbReference type="NCBI Taxonomy" id="352851"/>
    <lineage>
        <taxon>Eukaryota</taxon>
        <taxon>Fungi</taxon>
        <taxon>Dikarya</taxon>
        <taxon>Ascomycota</taxon>
        <taxon>Pezizomycotina</taxon>
        <taxon>Leotiomycetes</taxon>
        <taxon>Helotiales</taxon>
        <taxon>Sclerotiniaceae</taxon>
        <taxon>Sclerotinia</taxon>
    </lineage>
</organism>
<reference evidence="1" key="1">
    <citation type="submission" date="2022-11" db="EMBL/GenBank/DDBJ databases">
        <title>Genome Resource of Sclerotinia nivalis Strain SnTB1, a Plant Pathogen Isolated from American Ginseng.</title>
        <authorList>
            <person name="Fan S."/>
        </authorList>
    </citation>
    <scope>NUCLEOTIDE SEQUENCE</scope>
    <source>
        <strain evidence="1">SnTB1</strain>
    </source>
</reference>
<sequence length="61" mass="6930">MILDEENFSQMKLAAGVMGLNPFRGWNLMYEVIGIPDYVLVPRGSEIDLRLRSVFKEVITG</sequence>
<dbReference type="EMBL" id="JAPEIS010000004">
    <property type="protein sequence ID" value="KAJ8066863.1"/>
    <property type="molecule type" value="Genomic_DNA"/>
</dbReference>
<dbReference type="AlphaFoldDB" id="A0A9X0AR08"/>
<keyword evidence="2" id="KW-1185">Reference proteome</keyword>
<proteinExistence type="predicted"/>
<name>A0A9X0AR08_9HELO</name>
<evidence type="ECO:0000313" key="2">
    <source>
        <dbReference type="Proteomes" id="UP001152300"/>
    </source>
</evidence>
<accession>A0A9X0AR08</accession>
<evidence type="ECO:0000313" key="1">
    <source>
        <dbReference type="EMBL" id="KAJ8066863.1"/>
    </source>
</evidence>